<dbReference type="PANTHER" id="PTHR31882:SF2">
    <property type="entry name" value="TNFAIP3-INTERACTING PROTEIN 3"/>
    <property type="match status" value="1"/>
</dbReference>
<dbReference type="AlphaFoldDB" id="A0A8C9L461"/>
<proteinExistence type="predicted"/>
<keyword evidence="3" id="KW-1185">Reference proteome</keyword>
<dbReference type="GO" id="GO:0006357">
    <property type="term" value="P:regulation of transcription by RNA polymerase II"/>
    <property type="evidence" value="ECO:0007669"/>
    <property type="project" value="TreeGrafter"/>
</dbReference>
<dbReference type="GeneTree" id="ENSGT00510000046908"/>
<keyword evidence="1" id="KW-0175">Coiled coil</keyword>
<protein>
    <submittedName>
        <fullName evidence="2">TNFAIP3 interacting protein 3</fullName>
    </submittedName>
</protein>
<dbReference type="Proteomes" id="UP000694409">
    <property type="component" value="Unassembled WGS sequence"/>
</dbReference>
<dbReference type="Ensembl" id="ENSSCAT00000003081.1">
    <property type="protein sequence ID" value="ENSSCAP00000002600.1"/>
    <property type="gene ID" value="ENSSCAG00000002251.1"/>
</dbReference>
<dbReference type="GO" id="GO:0043122">
    <property type="term" value="P:regulation of canonical NF-kappaB signal transduction"/>
    <property type="evidence" value="ECO:0007669"/>
    <property type="project" value="UniProtKB-ARBA"/>
</dbReference>
<organism evidence="2 3">
    <name type="scientific">Serinus canaria</name>
    <name type="common">Island canary</name>
    <name type="synonym">Fringilla canaria</name>
    <dbReference type="NCBI Taxonomy" id="9135"/>
    <lineage>
        <taxon>Eukaryota</taxon>
        <taxon>Metazoa</taxon>
        <taxon>Chordata</taxon>
        <taxon>Craniata</taxon>
        <taxon>Vertebrata</taxon>
        <taxon>Euteleostomi</taxon>
        <taxon>Archelosauria</taxon>
        <taxon>Archosauria</taxon>
        <taxon>Dinosauria</taxon>
        <taxon>Saurischia</taxon>
        <taxon>Theropoda</taxon>
        <taxon>Coelurosauria</taxon>
        <taxon>Aves</taxon>
        <taxon>Neognathae</taxon>
        <taxon>Neoaves</taxon>
        <taxon>Telluraves</taxon>
        <taxon>Australaves</taxon>
        <taxon>Passeriformes</taxon>
        <taxon>Passeroidea</taxon>
        <taxon>Fringillidae</taxon>
        <taxon>Carduelinae</taxon>
        <taxon>Serinus</taxon>
    </lineage>
</organism>
<dbReference type="PANTHER" id="PTHR31882">
    <property type="entry name" value="TNFAIP3-INTERACTING PROTEIN COILED COIL FAMILY MEMBER"/>
    <property type="match status" value="1"/>
</dbReference>
<dbReference type="GO" id="GO:0071222">
    <property type="term" value="P:cellular response to lipopolysaccharide"/>
    <property type="evidence" value="ECO:0007669"/>
    <property type="project" value="TreeGrafter"/>
</dbReference>
<evidence type="ECO:0000313" key="3">
    <source>
        <dbReference type="Proteomes" id="UP000694409"/>
    </source>
</evidence>
<reference evidence="2" key="1">
    <citation type="submission" date="2025-08" db="UniProtKB">
        <authorList>
            <consortium name="Ensembl"/>
        </authorList>
    </citation>
    <scope>IDENTIFICATION</scope>
</reference>
<name>A0A8C9L461_SERCA</name>
<evidence type="ECO:0000256" key="1">
    <source>
        <dbReference type="ARBA" id="ARBA00023054"/>
    </source>
</evidence>
<dbReference type="GO" id="GO:0005737">
    <property type="term" value="C:cytoplasm"/>
    <property type="evidence" value="ECO:0007669"/>
    <property type="project" value="UniProtKB-ARBA"/>
</dbReference>
<reference evidence="2" key="2">
    <citation type="submission" date="2025-09" db="UniProtKB">
        <authorList>
            <consortium name="Ensembl"/>
        </authorList>
    </citation>
    <scope>IDENTIFICATION</scope>
</reference>
<evidence type="ECO:0000313" key="2">
    <source>
        <dbReference type="Ensembl" id="ENSSCAP00000002600.1"/>
    </source>
</evidence>
<gene>
    <name evidence="2" type="primary">TNIP3</name>
</gene>
<accession>A0A8C9L461</accession>
<sequence>KKPLSSNSLQQQILTLERQRRELLEVNKQWDHQFRSMKQLYEKQVTMLTTSVAICVPPSGMLSLEALHEMKEENRLLKQKNASMSRRKEYYESEISRLNKVGAGVTGETSKSSLQLRPVHAGSHCLAGSIARRKIQRVFGFSCETSLHVMSKPLLHPPSSEQRGNGTKMLLYAPSEGLWLKRKVT</sequence>